<reference evidence="3" key="1">
    <citation type="submission" date="2016-08" db="EMBL/GenBank/DDBJ databases">
        <authorList>
            <person name="Varghese N."/>
            <person name="Submissions Spin"/>
        </authorList>
    </citation>
    <scope>NUCLEOTIDE SEQUENCE [LARGE SCALE GENOMIC DNA]</scope>
    <source>
        <strain evidence="3">ERR11</strain>
    </source>
</reference>
<proteinExistence type="predicted"/>
<keyword evidence="3" id="KW-1185">Reference proteome</keyword>
<protein>
    <submittedName>
        <fullName evidence="2">Uncharacterized protein</fullName>
    </submittedName>
</protein>
<sequence>MGRAKRNPSTLLQRRTMMGFARALPILRPRRHGFAFSRFISPELCSLRCPSCSERAQGRPDAGWHPRSRVRTRRARGGQQVQPGDRPSLREWLYGLCRALPGERCTIAPVALRMTDVQTRLGRNITATLDAQTPGVRTTRFCRPRTSPFLSPMACVRSPSRPNRGRRQRRVVSRVPLLTGIPPCSLPIAPTPSRPPPPGPSRDDRETPLMAGGMGHGYAISEIR</sequence>
<accession>A0A1C3UNI1</accession>
<feature type="compositionally biased region" description="Basic residues" evidence="1">
    <location>
        <begin position="66"/>
        <end position="76"/>
    </location>
</feature>
<evidence type="ECO:0000256" key="1">
    <source>
        <dbReference type="SAM" id="MobiDB-lite"/>
    </source>
</evidence>
<evidence type="ECO:0000313" key="2">
    <source>
        <dbReference type="EMBL" id="SCB17012.1"/>
    </source>
</evidence>
<feature type="region of interest" description="Disordered" evidence="1">
    <location>
        <begin position="182"/>
        <end position="224"/>
    </location>
</feature>
<dbReference type="EMBL" id="FMAI01000002">
    <property type="protein sequence ID" value="SCB17012.1"/>
    <property type="molecule type" value="Genomic_DNA"/>
</dbReference>
<dbReference type="AlphaFoldDB" id="A0A1C3UNI1"/>
<gene>
    <name evidence="2" type="ORF">GA0061098_1002198</name>
</gene>
<dbReference type="Proteomes" id="UP000199184">
    <property type="component" value="Unassembled WGS sequence"/>
</dbReference>
<organism evidence="2 3">
    <name type="scientific">Bradyrhizobium shewense</name>
    <dbReference type="NCBI Taxonomy" id="1761772"/>
    <lineage>
        <taxon>Bacteria</taxon>
        <taxon>Pseudomonadati</taxon>
        <taxon>Pseudomonadota</taxon>
        <taxon>Alphaproteobacteria</taxon>
        <taxon>Hyphomicrobiales</taxon>
        <taxon>Nitrobacteraceae</taxon>
        <taxon>Bradyrhizobium</taxon>
    </lineage>
</organism>
<feature type="compositionally biased region" description="Pro residues" evidence="1">
    <location>
        <begin position="189"/>
        <end position="200"/>
    </location>
</feature>
<evidence type="ECO:0000313" key="3">
    <source>
        <dbReference type="Proteomes" id="UP000199184"/>
    </source>
</evidence>
<name>A0A1C3UNI1_9BRAD</name>
<feature type="region of interest" description="Disordered" evidence="1">
    <location>
        <begin position="53"/>
        <end position="84"/>
    </location>
</feature>